<organism evidence="6 7">
    <name type="scientific">Ceratocystis fimbriata f. sp. platani</name>
    <dbReference type="NCBI Taxonomy" id="88771"/>
    <lineage>
        <taxon>Eukaryota</taxon>
        <taxon>Fungi</taxon>
        <taxon>Dikarya</taxon>
        <taxon>Ascomycota</taxon>
        <taxon>Pezizomycotina</taxon>
        <taxon>Sordariomycetes</taxon>
        <taxon>Hypocreomycetidae</taxon>
        <taxon>Microascales</taxon>
        <taxon>Ceratocystidaceae</taxon>
        <taxon>Ceratocystis</taxon>
    </lineage>
</organism>
<dbReference type="PANTHER" id="PTHR38850">
    <property type="entry name" value="CERATO-PLATANIN"/>
    <property type="match status" value="1"/>
</dbReference>
<keyword evidence="5" id="KW-0732">Signal</keyword>
<accession>A0A0F8BPB0</accession>
<evidence type="ECO:0000256" key="2">
    <source>
        <dbReference type="ARBA" id="ARBA00010421"/>
    </source>
</evidence>
<evidence type="ECO:0000313" key="6">
    <source>
        <dbReference type="EMBL" id="KKF94378.1"/>
    </source>
</evidence>
<keyword evidence="7" id="KW-1185">Reference proteome</keyword>
<evidence type="ECO:0000313" key="7">
    <source>
        <dbReference type="Proteomes" id="UP000034841"/>
    </source>
</evidence>
<feature type="signal peptide" evidence="5">
    <location>
        <begin position="1"/>
        <end position="21"/>
    </location>
</feature>
<dbReference type="GO" id="GO:0005576">
    <property type="term" value="C:extracellular region"/>
    <property type="evidence" value="ECO:0007669"/>
    <property type="project" value="UniProtKB-SubCell"/>
</dbReference>
<comment type="caution">
    <text evidence="6">The sequence shown here is derived from an EMBL/GenBank/DDBJ whole genome shotgun (WGS) entry which is preliminary data.</text>
</comment>
<keyword evidence="3" id="KW-0964">Secreted</keyword>
<comment type="similarity">
    <text evidence="2">Belongs to the cerato-platanin family.</text>
</comment>
<feature type="region of interest" description="Disordered" evidence="4">
    <location>
        <begin position="244"/>
        <end position="288"/>
    </location>
</feature>
<comment type="subcellular location">
    <subcellularLocation>
        <location evidence="1">Secreted</location>
    </subcellularLocation>
</comment>
<sequence>MPLTLRQLGLGFFAYIAPGLADSGTVFATPHDTYSSSIGVLGCYIDTDRVAYWPASVSCNNICVSLTYNKTRTVNLLRIDQSQGAYDISYDAWNYLLTGDSAAKSPISGGPVEMEYEDVDASECADLIHTEDSRLPLSASNSINFLASCLEQEDSYVAQNYVLYNLLDATCQWGYDETCELVDFPAQNQPQCSHSLGTPIPCTSLPVYNLMYPTGEKVRVGDPVPVVNANATFNSYTVPTGGSSINTESSYTSSHSSSNSGSSGSSSNSGSSSSSSSSSIPDGPQSAGWGPRPAWGILAASFAATAAVAVLQ</sequence>
<dbReference type="EMBL" id="LBBL01000165">
    <property type="protein sequence ID" value="KKF94378.1"/>
    <property type="molecule type" value="Genomic_DNA"/>
</dbReference>
<dbReference type="InterPro" id="IPR036908">
    <property type="entry name" value="RlpA-like_sf"/>
</dbReference>
<evidence type="ECO:0000256" key="4">
    <source>
        <dbReference type="SAM" id="MobiDB-lite"/>
    </source>
</evidence>
<dbReference type="AlphaFoldDB" id="A0A0F8BPB0"/>
<dbReference type="Pfam" id="PF07249">
    <property type="entry name" value="Cerato-platanin"/>
    <property type="match status" value="1"/>
</dbReference>
<evidence type="ECO:0000256" key="3">
    <source>
        <dbReference type="ARBA" id="ARBA00022525"/>
    </source>
</evidence>
<dbReference type="OrthoDB" id="5370830at2759"/>
<evidence type="ECO:0000256" key="5">
    <source>
        <dbReference type="SAM" id="SignalP"/>
    </source>
</evidence>
<reference evidence="6 7" key="1">
    <citation type="submission" date="2015-04" db="EMBL/GenBank/DDBJ databases">
        <title>Genome sequence of Ceratocystis platani, a major pathogen of plane trees.</title>
        <authorList>
            <person name="Belbahri L."/>
        </authorList>
    </citation>
    <scope>NUCLEOTIDE SEQUENCE [LARGE SCALE GENOMIC DNA]</scope>
    <source>
        <strain evidence="6 7">CFO</strain>
    </source>
</reference>
<dbReference type="PANTHER" id="PTHR38850:SF2">
    <property type="entry name" value="CERATO-PLATANIN"/>
    <property type="match status" value="1"/>
</dbReference>
<gene>
    <name evidence="6" type="ORF">CFO_g3272</name>
</gene>
<proteinExistence type="inferred from homology"/>
<name>A0A0F8BPB0_CERFI</name>
<dbReference type="Gene3D" id="2.40.40.10">
    <property type="entry name" value="RlpA-like domain"/>
    <property type="match status" value="1"/>
</dbReference>
<feature type="chain" id="PRO_5002527675" description="Cerato-platanin" evidence="5">
    <location>
        <begin position="22"/>
        <end position="312"/>
    </location>
</feature>
<evidence type="ECO:0008006" key="8">
    <source>
        <dbReference type="Google" id="ProtNLM"/>
    </source>
</evidence>
<dbReference type="Proteomes" id="UP000034841">
    <property type="component" value="Unassembled WGS sequence"/>
</dbReference>
<evidence type="ECO:0000256" key="1">
    <source>
        <dbReference type="ARBA" id="ARBA00004613"/>
    </source>
</evidence>
<dbReference type="InterPro" id="IPR010829">
    <property type="entry name" value="Cerato-platanin"/>
</dbReference>
<feature type="compositionally biased region" description="Low complexity" evidence="4">
    <location>
        <begin position="244"/>
        <end position="279"/>
    </location>
</feature>
<protein>
    <recommendedName>
        <fullName evidence="8">Cerato-platanin</fullName>
    </recommendedName>
</protein>